<dbReference type="PROSITE" id="PS50011">
    <property type="entry name" value="PROTEIN_KINASE_DOM"/>
    <property type="match status" value="1"/>
</dbReference>
<organism evidence="10 11">
    <name type="scientific">Mycolicibacterium rhodesiae</name>
    <name type="common">Mycobacterium rhodesiae</name>
    <dbReference type="NCBI Taxonomy" id="36814"/>
    <lineage>
        <taxon>Bacteria</taxon>
        <taxon>Bacillati</taxon>
        <taxon>Actinomycetota</taxon>
        <taxon>Actinomycetes</taxon>
        <taxon>Mycobacteriales</taxon>
        <taxon>Mycobacteriaceae</taxon>
        <taxon>Mycolicibacterium</taxon>
    </lineage>
</organism>
<dbReference type="Proteomes" id="UP000192534">
    <property type="component" value="Unassembled WGS sequence"/>
</dbReference>
<name>A0A1X0IR22_MYCRH</name>
<evidence type="ECO:0000256" key="1">
    <source>
        <dbReference type="ARBA" id="ARBA00012513"/>
    </source>
</evidence>
<evidence type="ECO:0000256" key="7">
    <source>
        <dbReference type="PROSITE-ProRule" id="PRU10141"/>
    </source>
</evidence>
<dbReference type="AlphaFoldDB" id="A0A1X0IR22"/>
<dbReference type="EC" id="2.7.11.1" evidence="1"/>
<evidence type="ECO:0000313" key="11">
    <source>
        <dbReference type="Proteomes" id="UP000192534"/>
    </source>
</evidence>
<dbReference type="Gene3D" id="3.30.200.20">
    <property type="entry name" value="Phosphorylase Kinase, domain 1"/>
    <property type="match status" value="1"/>
</dbReference>
<dbReference type="CDD" id="cd14014">
    <property type="entry name" value="STKc_PknB_like"/>
    <property type="match status" value="1"/>
</dbReference>
<evidence type="ECO:0000256" key="6">
    <source>
        <dbReference type="ARBA" id="ARBA00022840"/>
    </source>
</evidence>
<comment type="caution">
    <text evidence="10">The sequence shown here is derived from an EMBL/GenBank/DDBJ whole genome shotgun (WGS) entry which is preliminary data.</text>
</comment>
<reference evidence="10 11" key="1">
    <citation type="submission" date="2016-12" db="EMBL/GenBank/DDBJ databases">
        <title>The new phylogeny of genus Mycobacterium.</title>
        <authorList>
            <person name="Tortoli E."/>
            <person name="Trovato A."/>
            <person name="Cirillo D.M."/>
        </authorList>
    </citation>
    <scope>NUCLEOTIDE SEQUENCE [LARGE SCALE GENOMIC DNA]</scope>
    <source>
        <strain evidence="10 11">DSM 44223</strain>
    </source>
</reference>
<keyword evidence="4 7" id="KW-0547">Nucleotide-binding</keyword>
<dbReference type="PANTHER" id="PTHR43289">
    <property type="entry name" value="MITOGEN-ACTIVATED PROTEIN KINASE KINASE KINASE 20-RELATED"/>
    <property type="match status" value="1"/>
</dbReference>
<gene>
    <name evidence="10" type="ORF">BST42_19800</name>
</gene>
<sequence>MTGHEMLVDRYAVAGVLGRGGMAEVREGWDTRLNRPVAIKLLHPTLTADPGIRRRFEDEARSAARLCHQNIVTVYDFGDHQGTPFIVLERLPGQTLADIIATGPMPAAHVRSVLDDVLAGLGVAHAAGVLHRDIKPGNILVAATGDSMKVADFGIAKTGGAAHTMTGQIVGTMSYMSPERVAGAPASVGDDLYAVGLMGYEALLGRRAFPQDNPAALAHAIMDSTPAPVAAVRTDVDPVLAAVIDRAIARNPVQRFASAEHMRAALAGDQRAIRAGVASVGPRPATKVLTGHPIPAAPYVPQPARRRVRTYGIAAGALSVLAVSAFALAMDPASSAPDPQPVSTSAPAAPATSAPPPPSPVVQQPAPEPPQPGGPAGRGHGKGDKKRG</sequence>
<feature type="region of interest" description="Disordered" evidence="8">
    <location>
        <begin position="332"/>
        <end position="388"/>
    </location>
</feature>
<dbReference type="GO" id="GO:0080090">
    <property type="term" value="P:regulation of primary metabolic process"/>
    <property type="evidence" value="ECO:0007669"/>
    <property type="project" value="UniProtKB-ARBA"/>
</dbReference>
<keyword evidence="3" id="KW-0808">Transferase</keyword>
<evidence type="ECO:0000256" key="4">
    <source>
        <dbReference type="ARBA" id="ARBA00022741"/>
    </source>
</evidence>
<evidence type="ECO:0000256" key="2">
    <source>
        <dbReference type="ARBA" id="ARBA00022527"/>
    </source>
</evidence>
<evidence type="ECO:0000256" key="5">
    <source>
        <dbReference type="ARBA" id="ARBA00022777"/>
    </source>
</evidence>
<dbReference type="InterPro" id="IPR017441">
    <property type="entry name" value="Protein_kinase_ATP_BS"/>
</dbReference>
<dbReference type="GO" id="GO:0005524">
    <property type="term" value="F:ATP binding"/>
    <property type="evidence" value="ECO:0007669"/>
    <property type="project" value="UniProtKB-UniRule"/>
</dbReference>
<dbReference type="PANTHER" id="PTHR43289:SF6">
    <property type="entry name" value="SERINE_THREONINE-PROTEIN KINASE NEKL-3"/>
    <property type="match status" value="1"/>
</dbReference>
<evidence type="ECO:0000256" key="8">
    <source>
        <dbReference type="SAM" id="MobiDB-lite"/>
    </source>
</evidence>
<dbReference type="OrthoDB" id="9762169at2"/>
<dbReference type="InterPro" id="IPR011009">
    <property type="entry name" value="Kinase-like_dom_sf"/>
</dbReference>
<dbReference type="SUPFAM" id="SSF56112">
    <property type="entry name" value="Protein kinase-like (PK-like)"/>
    <property type="match status" value="1"/>
</dbReference>
<evidence type="ECO:0000259" key="9">
    <source>
        <dbReference type="PROSITE" id="PS50011"/>
    </source>
</evidence>
<dbReference type="RefSeq" id="WP_083121015.1">
    <property type="nucleotide sequence ID" value="NZ_JACKUO010000037.1"/>
</dbReference>
<evidence type="ECO:0000256" key="3">
    <source>
        <dbReference type="ARBA" id="ARBA00022679"/>
    </source>
</evidence>
<dbReference type="Gene3D" id="1.10.510.10">
    <property type="entry name" value="Transferase(Phosphotransferase) domain 1"/>
    <property type="match status" value="1"/>
</dbReference>
<dbReference type="Pfam" id="PF00069">
    <property type="entry name" value="Pkinase"/>
    <property type="match status" value="1"/>
</dbReference>
<feature type="binding site" evidence="7">
    <location>
        <position position="40"/>
    </location>
    <ligand>
        <name>ATP</name>
        <dbReference type="ChEBI" id="CHEBI:30616"/>
    </ligand>
</feature>
<dbReference type="PROSITE" id="PS00107">
    <property type="entry name" value="PROTEIN_KINASE_ATP"/>
    <property type="match status" value="1"/>
</dbReference>
<feature type="compositionally biased region" description="Low complexity" evidence="8">
    <location>
        <begin position="341"/>
        <end position="352"/>
    </location>
</feature>
<dbReference type="PROSITE" id="PS00108">
    <property type="entry name" value="PROTEIN_KINASE_ST"/>
    <property type="match status" value="1"/>
</dbReference>
<dbReference type="GO" id="GO:0004674">
    <property type="term" value="F:protein serine/threonine kinase activity"/>
    <property type="evidence" value="ECO:0007669"/>
    <property type="project" value="UniProtKB-KW"/>
</dbReference>
<evidence type="ECO:0000313" key="10">
    <source>
        <dbReference type="EMBL" id="ORB50457.1"/>
    </source>
</evidence>
<protein>
    <recommendedName>
        <fullName evidence="1">non-specific serine/threonine protein kinase</fullName>
        <ecNumber evidence="1">2.7.11.1</ecNumber>
    </recommendedName>
</protein>
<feature type="compositionally biased region" description="Basic residues" evidence="8">
    <location>
        <begin position="379"/>
        <end position="388"/>
    </location>
</feature>
<proteinExistence type="predicted"/>
<dbReference type="SMART" id="SM00220">
    <property type="entry name" value="S_TKc"/>
    <property type="match status" value="1"/>
</dbReference>
<keyword evidence="6 7" id="KW-0067">ATP-binding</keyword>
<dbReference type="InterPro" id="IPR000719">
    <property type="entry name" value="Prot_kinase_dom"/>
</dbReference>
<keyword evidence="2 10" id="KW-0723">Serine/threonine-protein kinase</keyword>
<accession>A0A1X0IR22</accession>
<keyword evidence="5 10" id="KW-0418">Kinase</keyword>
<keyword evidence="11" id="KW-1185">Reference proteome</keyword>
<dbReference type="EMBL" id="MVIH01000010">
    <property type="protein sequence ID" value="ORB50457.1"/>
    <property type="molecule type" value="Genomic_DNA"/>
</dbReference>
<feature type="compositionally biased region" description="Pro residues" evidence="8">
    <location>
        <begin position="353"/>
        <end position="373"/>
    </location>
</feature>
<dbReference type="InterPro" id="IPR008271">
    <property type="entry name" value="Ser/Thr_kinase_AS"/>
</dbReference>
<feature type="domain" description="Protein kinase" evidence="9">
    <location>
        <begin position="11"/>
        <end position="267"/>
    </location>
</feature>